<dbReference type="CDD" id="cd00367">
    <property type="entry name" value="PTS-HPr_like"/>
    <property type="match status" value="1"/>
</dbReference>
<dbReference type="Pfam" id="PF03610">
    <property type="entry name" value="EIIA-man"/>
    <property type="match status" value="1"/>
</dbReference>
<dbReference type="PANTHER" id="PTHR38594:SF1">
    <property type="entry name" value="PEP-DEPENDENT DIHYDROXYACETONE KINASE, PHOSPHORYL DONOR SUBUNIT DHAM"/>
    <property type="match status" value="1"/>
</dbReference>
<dbReference type="InterPro" id="IPR008279">
    <property type="entry name" value="PEP-util_enz_mobile_dom"/>
</dbReference>
<dbReference type="InterPro" id="IPR036662">
    <property type="entry name" value="PTS_EIIA_man-typ_sf"/>
</dbReference>
<dbReference type="PROSITE" id="PS51350">
    <property type="entry name" value="PTS_HPR_DOM"/>
    <property type="match status" value="1"/>
</dbReference>
<dbReference type="InterPro" id="IPR012844">
    <property type="entry name" value="DhaM_N"/>
</dbReference>
<evidence type="ECO:0000313" key="9">
    <source>
        <dbReference type="EMBL" id="CAB5554778.1"/>
    </source>
</evidence>
<dbReference type="EC" id="2.7.1.121" evidence="4"/>
<protein>
    <recommendedName>
        <fullName evidence="4">phosphoenolpyruvate--glycerone phosphotransferase</fullName>
        <ecNumber evidence="4">2.7.1.121</ecNumber>
    </recommendedName>
</protein>
<proteinExistence type="inferred from homology"/>
<dbReference type="EMBL" id="CAIIUA010000001">
    <property type="protein sequence ID" value="CAC9199076.1"/>
    <property type="molecule type" value="Genomic_DNA"/>
</dbReference>
<evidence type="ECO:0000256" key="2">
    <source>
        <dbReference type="ARBA" id="ARBA00002788"/>
    </source>
</evidence>
<comment type="catalytic activity">
    <reaction evidence="1">
        <text>dihydroxyacetone + phosphoenolpyruvate = dihydroxyacetone phosphate + pyruvate</text>
        <dbReference type="Rhea" id="RHEA:18381"/>
        <dbReference type="ChEBI" id="CHEBI:15361"/>
        <dbReference type="ChEBI" id="CHEBI:16016"/>
        <dbReference type="ChEBI" id="CHEBI:57642"/>
        <dbReference type="ChEBI" id="CHEBI:58702"/>
        <dbReference type="EC" id="2.7.1.121"/>
    </reaction>
</comment>
<evidence type="ECO:0000313" key="11">
    <source>
        <dbReference type="Proteomes" id="UP000834503"/>
    </source>
</evidence>
<evidence type="ECO:0000256" key="6">
    <source>
        <dbReference type="ARBA" id="ARBA00046577"/>
    </source>
</evidence>
<comment type="subunit">
    <text evidence="6">Homodimer. The dihydroxyacetone kinase complex is composed of a homodimer of DhaM, a homodimer of DhaK and the subunit DhaL.</text>
</comment>
<accession>A0A9N8CNV9</accession>
<evidence type="ECO:0000259" key="7">
    <source>
        <dbReference type="PROSITE" id="PS51096"/>
    </source>
</evidence>
<dbReference type="GO" id="GO:0016020">
    <property type="term" value="C:membrane"/>
    <property type="evidence" value="ECO:0007669"/>
    <property type="project" value="InterPro"/>
</dbReference>
<feature type="domain" description="HPr" evidence="8">
    <location>
        <begin position="156"/>
        <end position="243"/>
    </location>
</feature>
<dbReference type="Pfam" id="PF00391">
    <property type="entry name" value="PEP-utilizers"/>
    <property type="match status" value="1"/>
</dbReference>
<dbReference type="PROSITE" id="PS51096">
    <property type="entry name" value="PTS_EIIA_TYPE_4"/>
    <property type="match status" value="1"/>
</dbReference>
<dbReference type="GO" id="GO:0047324">
    <property type="term" value="F:phosphoenolpyruvate-glycerone phosphotransferase activity"/>
    <property type="evidence" value="ECO:0007669"/>
    <property type="project" value="UniProtKB-EC"/>
</dbReference>
<sequence>MVNLVIVSHSAQLGEGVGALARQMLMGDGCKLAIAAGIDDPENPIGTDPIKVMEAIESVADTDHVLVMMDIGSALLSAETALELLDPDIAAKVRLCAAPLVEGTLAATVSAAAGADIDQVIRDAMHALDAKCEQLGLPSPSAEKSASAELSPDTDARSIAIVVKNPNGIHVRPASRLVSTLSGFNADMWLEKNGKCVVPDSLNQITLLQVRCNDTLRLIAKGEQAEDALAAFKQLAAENFGESLAPTQAKNVATQVPSRVTGTVIFYTPFSPEISPQPAASLQAEQQRLQAAIQSTLNDLSELTALAEEKYSADIAAIFSGHHTLLDDPELFDMACDVMREKQCSAACAWQQVLSELSQQYLQLDDPYLQARYIDIEDLLSRSLQHLTGATAQIPTFSHPTILVADVIYPSTVLQLDPLTIKGICLRAGSEASHPAIIAREMGLCWMCQLGETLDSIKTGDTVTLDCVAHRITHTG</sequence>
<dbReference type="Pfam" id="PF05524">
    <property type="entry name" value="PEP-utilisers_N"/>
    <property type="match status" value="1"/>
</dbReference>
<organism evidence="9 11">
    <name type="scientific">Citrobacter werkmanii</name>
    <dbReference type="NCBI Taxonomy" id="67827"/>
    <lineage>
        <taxon>Bacteria</taxon>
        <taxon>Pseudomonadati</taxon>
        <taxon>Pseudomonadota</taxon>
        <taxon>Gammaproteobacteria</taxon>
        <taxon>Enterobacterales</taxon>
        <taxon>Enterobacteriaceae</taxon>
        <taxon>Citrobacter</taxon>
        <taxon>Citrobacter freundii complex</taxon>
    </lineage>
</organism>
<dbReference type="SUPFAM" id="SSF55594">
    <property type="entry name" value="HPr-like"/>
    <property type="match status" value="1"/>
</dbReference>
<dbReference type="Gene3D" id="1.10.274.10">
    <property type="entry name" value="PtsI, HPr-binding domain"/>
    <property type="match status" value="1"/>
</dbReference>
<dbReference type="Gene3D" id="3.50.30.10">
    <property type="entry name" value="Phosphohistidine domain"/>
    <property type="match status" value="1"/>
</dbReference>
<dbReference type="InterPro" id="IPR008731">
    <property type="entry name" value="PTS_EIN"/>
</dbReference>
<evidence type="ECO:0000256" key="5">
    <source>
        <dbReference type="ARBA" id="ARBA00022679"/>
    </source>
</evidence>
<evidence type="ECO:0000256" key="1">
    <source>
        <dbReference type="ARBA" id="ARBA00001113"/>
    </source>
</evidence>
<dbReference type="GO" id="GO:0009401">
    <property type="term" value="P:phosphoenolpyruvate-dependent sugar phosphotransferase system"/>
    <property type="evidence" value="ECO:0007669"/>
    <property type="project" value="InterPro"/>
</dbReference>
<dbReference type="InterPro" id="IPR035895">
    <property type="entry name" value="HPr-like_sf"/>
</dbReference>
<keyword evidence="5" id="KW-0808">Transferase</keyword>
<comment type="caution">
    <text evidence="9">The sequence shown here is derived from an EMBL/GenBank/DDBJ whole genome shotgun (WGS) entry which is preliminary data.</text>
</comment>
<evidence type="ECO:0000256" key="3">
    <source>
        <dbReference type="ARBA" id="ARBA00007837"/>
    </source>
</evidence>
<dbReference type="InterPro" id="IPR036637">
    <property type="entry name" value="Phosphohistidine_dom_sf"/>
</dbReference>
<keyword evidence="9" id="KW-0418">Kinase</keyword>
<dbReference type="InterPro" id="IPR001020">
    <property type="entry name" value="PTS_HPr_His_P_site"/>
</dbReference>
<keyword evidence="12" id="KW-1185">Reference proteome</keyword>
<dbReference type="PROSITE" id="PS00369">
    <property type="entry name" value="PTS_HPR_HIS"/>
    <property type="match status" value="1"/>
</dbReference>
<dbReference type="RefSeq" id="WP_239176540.1">
    <property type="nucleotide sequence ID" value="NZ_CAHPQT010000007.1"/>
</dbReference>
<dbReference type="Proteomes" id="UP000834503">
    <property type="component" value="Unassembled WGS sequence"/>
</dbReference>
<dbReference type="NCBIfam" id="TIGR02364">
    <property type="entry name" value="dha_pts"/>
    <property type="match status" value="1"/>
</dbReference>
<dbReference type="GO" id="GO:0019563">
    <property type="term" value="P:glycerol catabolic process"/>
    <property type="evidence" value="ECO:0007669"/>
    <property type="project" value="InterPro"/>
</dbReference>
<dbReference type="SUPFAM" id="SSF53062">
    <property type="entry name" value="PTS system fructose IIA component-like"/>
    <property type="match status" value="1"/>
</dbReference>
<dbReference type="EMBL" id="CAHPQX010000010">
    <property type="protein sequence ID" value="CAB5554778.1"/>
    <property type="molecule type" value="Genomic_DNA"/>
</dbReference>
<dbReference type="InterPro" id="IPR000032">
    <property type="entry name" value="HPr-like"/>
</dbReference>
<evidence type="ECO:0000259" key="8">
    <source>
        <dbReference type="PROSITE" id="PS51350"/>
    </source>
</evidence>
<evidence type="ECO:0000256" key="4">
    <source>
        <dbReference type="ARBA" id="ARBA00012095"/>
    </source>
</evidence>
<dbReference type="InterPro" id="IPR004701">
    <property type="entry name" value="PTS_EIIA_man-typ"/>
</dbReference>
<dbReference type="Pfam" id="PF00381">
    <property type="entry name" value="PTS-HPr"/>
    <property type="match status" value="1"/>
</dbReference>
<dbReference type="NCBIfam" id="NF008478">
    <property type="entry name" value="PRK11377.1"/>
    <property type="match status" value="1"/>
</dbReference>
<gene>
    <name evidence="9" type="primary">dhaM_1</name>
    <name evidence="9" type="ORF">GHA_02619</name>
    <name evidence="10" type="ORF">TML_02265</name>
</gene>
<dbReference type="NCBIfam" id="TIGR01003">
    <property type="entry name" value="PTS_HPr_family"/>
    <property type="match status" value="1"/>
</dbReference>
<evidence type="ECO:0000313" key="10">
    <source>
        <dbReference type="EMBL" id="CAC9199076.1"/>
    </source>
</evidence>
<evidence type="ECO:0000313" key="12">
    <source>
        <dbReference type="Proteomes" id="UP000837205"/>
    </source>
</evidence>
<dbReference type="InterPro" id="IPR036618">
    <property type="entry name" value="PtsI_HPr-bd_sf"/>
</dbReference>
<dbReference type="Proteomes" id="UP000837205">
    <property type="component" value="Unassembled WGS sequence"/>
</dbReference>
<dbReference type="SUPFAM" id="SSF47831">
    <property type="entry name" value="Enzyme I of the PEP:sugar phosphotransferase system HPr-binding (sub)domain"/>
    <property type="match status" value="1"/>
</dbReference>
<dbReference type="PANTHER" id="PTHR38594">
    <property type="entry name" value="PEP-DEPENDENT DIHYDROXYACETONE KINASE, PHOSPHORYL DONOR SUBUNIT DHAM"/>
    <property type="match status" value="1"/>
</dbReference>
<feature type="domain" description="PTS EIIA type-4" evidence="7">
    <location>
        <begin position="1"/>
        <end position="135"/>
    </location>
</feature>
<reference evidence="9" key="1">
    <citation type="submission" date="2020-05" db="EMBL/GenBank/DDBJ databases">
        <authorList>
            <person name="Delgado-Blas J."/>
        </authorList>
    </citation>
    <scope>NUCLEOTIDE SEQUENCE</scope>
    <source>
        <strain evidence="9">BB1459</strain>
        <strain evidence="10">BB1480</strain>
    </source>
</reference>
<dbReference type="Gene3D" id="3.40.50.510">
    <property type="entry name" value="Phosphotransferase system, mannose-type IIA component"/>
    <property type="match status" value="1"/>
</dbReference>
<name>A0A9N8CNV9_9ENTR</name>
<comment type="similarity">
    <text evidence="3">Belongs to the PEP-utilizing enzyme family.</text>
</comment>
<comment type="function">
    <text evidence="2">Component of the dihydroxyacetone kinase complex, which is responsible for the phosphoenolpyruvate (PEP)-dependent phosphorylation of dihydroxyacetone. DhaM serves as the phosphoryl donor. Is phosphorylated by phosphoenolpyruvate in an EI- and HPr-dependent reaction, and a phosphorelay system on histidine residues finally leads to phosphoryl transfer to DhaL and dihydroxyacetone.</text>
</comment>
<dbReference type="PRINTS" id="PR00107">
    <property type="entry name" value="PHOSPHOCPHPR"/>
</dbReference>
<dbReference type="SUPFAM" id="SSF52009">
    <property type="entry name" value="Phosphohistidine domain"/>
    <property type="match status" value="1"/>
</dbReference>
<dbReference type="Gene3D" id="3.30.1340.10">
    <property type="entry name" value="HPr-like"/>
    <property type="match status" value="1"/>
</dbReference>
<dbReference type="InterPro" id="IPR039643">
    <property type="entry name" value="DhaM"/>
</dbReference>
<dbReference type="AlphaFoldDB" id="A0A9N8CNV9"/>